<dbReference type="SUPFAM" id="SSF57756">
    <property type="entry name" value="Retrovirus zinc finger-like domains"/>
    <property type="match status" value="1"/>
</dbReference>
<evidence type="ECO:0000259" key="2">
    <source>
        <dbReference type="PROSITE" id="PS50158"/>
    </source>
</evidence>
<dbReference type="InterPro" id="IPR036875">
    <property type="entry name" value="Znf_CCHC_sf"/>
</dbReference>
<dbReference type="EMBL" id="SDMP01000013">
    <property type="protein sequence ID" value="RYR19032.1"/>
    <property type="molecule type" value="Genomic_DNA"/>
</dbReference>
<dbReference type="AlphaFoldDB" id="A0A444ZYC2"/>
<dbReference type="InterPro" id="IPR001878">
    <property type="entry name" value="Znf_CCHC"/>
</dbReference>
<keyword evidence="1" id="KW-0863">Zinc-finger</keyword>
<reference evidence="3 4" key="1">
    <citation type="submission" date="2019-01" db="EMBL/GenBank/DDBJ databases">
        <title>Sequencing of cultivated peanut Arachis hypogaea provides insights into genome evolution and oil improvement.</title>
        <authorList>
            <person name="Chen X."/>
        </authorList>
    </citation>
    <scope>NUCLEOTIDE SEQUENCE [LARGE SCALE GENOMIC DNA]</scope>
    <source>
        <strain evidence="4">cv. Fuhuasheng</strain>
        <tissue evidence="3">Leaves</tissue>
    </source>
</reference>
<organism evidence="3 4">
    <name type="scientific">Arachis hypogaea</name>
    <name type="common">Peanut</name>
    <dbReference type="NCBI Taxonomy" id="3818"/>
    <lineage>
        <taxon>Eukaryota</taxon>
        <taxon>Viridiplantae</taxon>
        <taxon>Streptophyta</taxon>
        <taxon>Embryophyta</taxon>
        <taxon>Tracheophyta</taxon>
        <taxon>Spermatophyta</taxon>
        <taxon>Magnoliopsida</taxon>
        <taxon>eudicotyledons</taxon>
        <taxon>Gunneridae</taxon>
        <taxon>Pentapetalae</taxon>
        <taxon>rosids</taxon>
        <taxon>fabids</taxon>
        <taxon>Fabales</taxon>
        <taxon>Fabaceae</taxon>
        <taxon>Papilionoideae</taxon>
        <taxon>50 kb inversion clade</taxon>
        <taxon>dalbergioids sensu lato</taxon>
        <taxon>Dalbergieae</taxon>
        <taxon>Pterocarpus clade</taxon>
        <taxon>Arachis</taxon>
    </lineage>
</organism>
<keyword evidence="1" id="KW-0862">Zinc</keyword>
<dbReference type="GO" id="GO:0003676">
    <property type="term" value="F:nucleic acid binding"/>
    <property type="evidence" value="ECO:0007669"/>
    <property type="project" value="InterPro"/>
</dbReference>
<proteinExistence type="predicted"/>
<protein>
    <recommendedName>
        <fullName evidence="2">CCHC-type domain-containing protein</fullName>
    </recommendedName>
</protein>
<evidence type="ECO:0000313" key="4">
    <source>
        <dbReference type="Proteomes" id="UP000289738"/>
    </source>
</evidence>
<dbReference type="Proteomes" id="UP000289738">
    <property type="component" value="Chromosome B03"/>
</dbReference>
<dbReference type="Gene3D" id="4.10.60.10">
    <property type="entry name" value="Zinc finger, CCHC-type"/>
    <property type="match status" value="1"/>
</dbReference>
<name>A0A444ZYC2_ARAHY</name>
<keyword evidence="4" id="KW-1185">Reference proteome</keyword>
<comment type="caution">
    <text evidence="3">The sequence shown here is derived from an EMBL/GenBank/DDBJ whole genome shotgun (WGS) entry which is preliminary data.</text>
</comment>
<accession>A0A444ZYC2</accession>
<evidence type="ECO:0000256" key="1">
    <source>
        <dbReference type="PROSITE-ProRule" id="PRU00047"/>
    </source>
</evidence>
<dbReference type="GO" id="GO:0008270">
    <property type="term" value="F:zinc ion binding"/>
    <property type="evidence" value="ECO:0007669"/>
    <property type="project" value="UniProtKB-KW"/>
</dbReference>
<evidence type="ECO:0000313" key="3">
    <source>
        <dbReference type="EMBL" id="RYR19032.1"/>
    </source>
</evidence>
<keyword evidence="1" id="KW-0479">Metal-binding</keyword>
<gene>
    <name evidence="3" type="ORF">Ahy_B03g063699</name>
</gene>
<feature type="domain" description="CCHC-type" evidence="2">
    <location>
        <begin position="22"/>
        <end position="37"/>
    </location>
</feature>
<dbReference type="PROSITE" id="PS50158">
    <property type="entry name" value="ZF_CCHC"/>
    <property type="match status" value="1"/>
</dbReference>
<sequence>MKCQECGNYHPNRPCQLGKKLCYKCGSPGQLVRDCPRQGIHEAGRSHQ</sequence>